<evidence type="ECO:0000256" key="17">
    <source>
        <dbReference type="SAM" id="SignalP"/>
    </source>
</evidence>
<evidence type="ECO:0000256" key="13">
    <source>
        <dbReference type="ARBA" id="ARBA00038359"/>
    </source>
</evidence>
<evidence type="ECO:0000256" key="6">
    <source>
        <dbReference type="ARBA" id="ARBA00022622"/>
    </source>
</evidence>
<keyword evidence="6" id="KW-0325">Glycoprotein</keyword>
<evidence type="ECO:0000256" key="4">
    <source>
        <dbReference type="ARBA" id="ARBA00010031"/>
    </source>
</evidence>
<dbReference type="InterPro" id="IPR008427">
    <property type="entry name" value="Extracellular_membr_CFEM_dom"/>
</dbReference>
<keyword evidence="11 14" id="KW-1015">Disulfide bond</keyword>
<dbReference type="Proteomes" id="UP001600888">
    <property type="component" value="Unassembled WGS sequence"/>
</dbReference>
<feature type="domain" description="CFEM" evidence="18">
    <location>
        <begin position="1"/>
        <end position="117"/>
    </location>
</feature>
<dbReference type="InterPro" id="IPR049326">
    <property type="entry name" value="Rhodopsin_dom_fungi"/>
</dbReference>
<feature type="disulfide bond" evidence="14">
    <location>
        <begin position="48"/>
        <end position="55"/>
    </location>
</feature>
<keyword evidence="9 16" id="KW-1133">Transmembrane helix</keyword>
<evidence type="ECO:0000256" key="14">
    <source>
        <dbReference type="PROSITE-ProRule" id="PRU01356"/>
    </source>
</evidence>
<protein>
    <recommendedName>
        <fullName evidence="18">CFEM domain-containing protein</fullName>
    </recommendedName>
</protein>
<comment type="similarity">
    <text evidence="13">Belongs to the SAT4 family.</text>
</comment>
<dbReference type="PANTHER" id="PTHR33048:SF141">
    <property type="entry name" value="INTEGRAL MEMBRANE PROTEIN-RELATED"/>
    <property type="match status" value="1"/>
</dbReference>
<feature type="disulfide bond" evidence="14">
    <location>
        <begin position="57"/>
        <end position="90"/>
    </location>
</feature>
<keyword evidence="20" id="KW-1185">Reference proteome</keyword>
<evidence type="ECO:0000256" key="1">
    <source>
        <dbReference type="ARBA" id="ARBA00004141"/>
    </source>
</evidence>
<evidence type="ECO:0000256" key="12">
    <source>
        <dbReference type="ARBA" id="ARBA00023288"/>
    </source>
</evidence>
<feature type="binding site" description="axial binding residue" evidence="14">
    <location>
        <position position="52"/>
    </location>
    <ligand>
        <name>heme</name>
        <dbReference type="ChEBI" id="CHEBI:30413"/>
    </ligand>
    <ligandPart>
        <name>Fe</name>
        <dbReference type="ChEBI" id="CHEBI:18248"/>
    </ligandPart>
</feature>
<dbReference type="Pfam" id="PF05730">
    <property type="entry name" value="CFEM"/>
    <property type="match status" value="1"/>
</dbReference>
<evidence type="ECO:0000256" key="8">
    <source>
        <dbReference type="ARBA" id="ARBA00022729"/>
    </source>
</evidence>
<evidence type="ECO:0000259" key="18">
    <source>
        <dbReference type="PROSITE" id="PS52012"/>
    </source>
</evidence>
<keyword evidence="14" id="KW-0349">Heme</keyword>
<evidence type="ECO:0000256" key="11">
    <source>
        <dbReference type="ARBA" id="ARBA00023157"/>
    </source>
</evidence>
<name>A0ABR4EL16_9PEZI</name>
<feature type="compositionally biased region" description="Polar residues" evidence="15">
    <location>
        <begin position="380"/>
        <end position="395"/>
    </location>
</feature>
<sequence length="439" mass="48377">MRFTSFLPVAAAALMFGVASATDPAWDVPPPCAVNCTMTVLGSGATTCSPTDTACLCVDNSYQAKVAACVQSTCTVKESLVAKRLGERQCGIPPRPQQNDVASLTVLFTITFFLVIVRLTVKFLGHGGGWGIDDWLMLMAFSFSIALYSVHLWRIYDLGLGKDTWEVPFANITTILVAFFANEMLYIVHISATKLSVCFFFVRIFDASPNFRRFAYPVVGMNILIMVFFVLIVVFQCKPIHLAWTGWAKEEPGHCLDIYKLVLGNGIINLFMDAVIIGLPIYETFKLQLSKTKKFAIALMFGMGFALTIVGIVRCIAFWRTRSSANPTINLMPLAYWSCAETLVAIMCACLPDSRFFFSRLVPKFYKTVASSIHHKSTDRASSATPGSYRTLSNISGSKGSSKKPLQRESKRPRKEGNEEEMTGFSATKSTVTASTVSL</sequence>
<feature type="transmembrane region" description="Helical" evidence="16">
    <location>
        <begin position="214"/>
        <end position="235"/>
    </location>
</feature>
<comment type="subcellular location">
    <subcellularLocation>
        <location evidence="2">Membrane</location>
        <topology evidence="2">Lipid-anchor</topology>
        <topology evidence="2">GPI-anchor</topology>
    </subcellularLocation>
    <subcellularLocation>
        <location evidence="1">Membrane</location>
        <topology evidence="1">Multi-pass membrane protein</topology>
    </subcellularLocation>
    <subcellularLocation>
        <location evidence="3">Secreted</location>
    </subcellularLocation>
</comment>
<feature type="transmembrane region" description="Helical" evidence="16">
    <location>
        <begin position="266"/>
        <end position="285"/>
    </location>
</feature>
<keyword evidence="14" id="KW-0479">Metal-binding</keyword>
<keyword evidence="5" id="KW-0964">Secreted</keyword>
<dbReference type="Pfam" id="PF20684">
    <property type="entry name" value="Fung_rhodopsin"/>
    <property type="match status" value="1"/>
</dbReference>
<evidence type="ECO:0000256" key="5">
    <source>
        <dbReference type="ARBA" id="ARBA00022525"/>
    </source>
</evidence>
<feature type="signal peptide" evidence="17">
    <location>
        <begin position="1"/>
        <end position="21"/>
    </location>
</feature>
<accession>A0ABR4EL16</accession>
<keyword evidence="7 16" id="KW-0812">Transmembrane</keyword>
<gene>
    <name evidence="19" type="ORF">FJTKL_10211</name>
</gene>
<dbReference type="SMART" id="SM00747">
    <property type="entry name" value="CFEM"/>
    <property type="match status" value="1"/>
</dbReference>
<dbReference type="InterPro" id="IPR052337">
    <property type="entry name" value="SAT4-like"/>
</dbReference>
<feature type="chain" id="PRO_5045477834" description="CFEM domain-containing protein" evidence="17">
    <location>
        <begin position="22"/>
        <end position="439"/>
    </location>
</feature>
<feature type="transmembrane region" description="Helical" evidence="16">
    <location>
        <begin position="176"/>
        <end position="202"/>
    </location>
</feature>
<comment type="similarity">
    <text evidence="4">Belongs to the RBT5 family.</text>
</comment>
<proteinExistence type="inferred from homology"/>
<feature type="compositionally biased region" description="Low complexity" evidence="15">
    <location>
        <begin position="426"/>
        <end position="439"/>
    </location>
</feature>
<feature type="region of interest" description="Disordered" evidence="15">
    <location>
        <begin position="377"/>
        <end position="439"/>
    </location>
</feature>
<feature type="transmembrane region" description="Helical" evidence="16">
    <location>
        <begin position="297"/>
        <end position="319"/>
    </location>
</feature>
<dbReference type="PANTHER" id="PTHR33048">
    <property type="entry name" value="PTH11-LIKE INTEGRAL MEMBRANE PROTEIN (AFU_ORTHOLOGUE AFUA_5G11245)"/>
    <property type="match status" value="1"/>
</dbReference>
<evidence type="ECO:0000256" key="2">
    <source>
        <dbReference type="ARBA" id="ARBA00004589"/>
    </source>
</evidence>
<feature type="transmembrane region" description="Helical" evidence="16">
    <location>
        <begin position="101"/>
        <end position="124"/>
    </location>
</feature>
<dbReference type="PROSITE" id="PS52012">
    <property type="entry name" value="CFEM"/>
    <property type="match status" value="1"/>
</dbReference>
<dbReference type="EMBL" id="JBAWTH010000045">
    <property type="protein sequence ID" value="KAL2283108.1"/>
    <property type="molecule type" value="Genomic_DNA"/>
</dbReference>
<evidence type="ECO:0000313" key="19">
    <source>
        <dbReference type="EMBL" id="KAL2283108.1"/>
    </source>
</evidence>
<evidence type="ECO:0000313" key="20">
    <source>
        <dbReference type="Proteomes" id="UP001600888"/>
    </source>
</evidence>
<keyword evidence="14" id="KW-0408">Iron</keyword>
<evidence type="ECO:0000256" key="16">
    <source>
        <dbReference type="SAM" id="Phobius"/>
    </source>
</evidence>
<keyword evidence="6" id="KW-0336">GPI-anchor</keyword>
<organism evidence="19 20">
    <name type="scientific">Diaporthe vaccinii</name>
    <dbReference type="NCBI Taxonomy" id="105482"/>
    <lineage>
        <taxon>Eukaryota</taxon>
        <taxon>Fungi</taxon>
        <taxon>Dikarya</taxon>
        <taxon>Ascomycota</taxon>
        <taxon>Pezizomycotina</taxon>
        <taxon>Sordariomycetes</taxon>
        <taxon>Sordariomycetidae</taxon>
        <taxon>Diaporthales</taxon>
        <taxon>Diaporthaceae</taxon>
        <taxon>Diaporthe</taxon>
        <taxon>Diaporthe eres species complex</taxon>
    </lineage>
</organism>
<evidence type="ECO:0000256" key="10">
    <source>
        <dbReference type="ARBA" id="ARBA00023136"/>
    </source>
</evidence>
<evidence type="ECO:0000256" key="9">
    <source>
        <dbReference type="ARBA" id="ARBA00022989"/>
    </source>
</evidence>
<comment type="caution">
    <text evidence="19">The sequence shown here is derived from an EMBL/GenBank/DDBJ whole genome shotgun (WGS) entry which is preliminary data.</text>
</comment>
<keyword evidence="10 16" id="KW-0472">Membrane</keyword>
<feature type="transmembrane region" description="Helical" evidence="16">
    <location>
        <begin position="136"/>
        <end position="156"/>
    </location>
</feature>
<keyword evidence="8 17" id="KW-0732">Signal</keyword>
<keyword evidence="12" id="KW-0449">Lipoprotein</keyword>
<evidence type="ECO:0000256" key="3">
    <source>
        <dbReference type="ARBA" id="ARBA00004613"/>
    </source>
</evidence>
<evidence type="ECO:0000256" key="15">
    <source>
        <dbReference type="SAM" id="MobiDB-lite"/>
    </source>
</evidence>
<comment type="caution">
    <text evidence="14">Lacks conserved residue(s) required for the propagation of feature annotation.</text>
</comment>
<reference evidence="19 20" key="1">
    <citation type="submission" date="2024-03" db="EMBL/GenBank/DDBJ databases">
        <title>A high-quality draft genome sequence of Diaporthe vaccinii, a causative agent of upright dieback and viscid rot disease in cranberry plants.</title>
        <authorList>
            <person name="Sarrasin M."/>
            <person name="Lang B.F."/>
            <person name="Burger G."/>
        </authorList>
    </citation>
    <scope>NUCLEOTIDE SEQUENCE [LARGE SCALE GENOMIC DNA]</scope>
    <source>
        <strain evidence="19 20">IS7</strain>
    </source>
</reference>
<evidence type="ECO:0000256" key="7">
    <source>
        <dbReference type="ARBA" id="ARBA00022692"/>
    </source>
</evidence>